<dbReference type="InterPro" id="IPR039772">
    <property type="entry name" value="Bin3-like"/>
</dbReference>
<keyword evidence="12" id="KW-1185">Reference proteome</keyword>
<name>A0A091MQH3_9PASS</name>
<comment type="similarity">
    <text evidence="1 9">Belongs to the methyltransferase superfamily.</text>
</comment>
<sequence length="167" mass="19191">PGCGKELQLLCCDIDASLIARARQSSPFPTSISFATLDIMDPHSRDSFLTSYLERFGRSRFDLGFCMSLTMWIHLNHGDRGLVEFLEFLASLCTFLLVEPQPWKCYRAAARRLRRLGRKDFEHFRSLGIQGDMGERISRILTEQCAMDLVCSFGNTSWDRRLLLFKA</sequence>
<dbReference type="AlphaFoldDB" id="A0A091MQH3"/>
<evidence type="ECO:0000256" key="7">
    <source>
        <dbReference type="ARBA" id="ARBA00045273"/>
    </source>
</evidence>
<dbReference type="EMBL" id="KK835275">
    <property type="protein sequence ID" value="KFP79546.1"/>
    <property type="molecule type" value="Genomic_DNA"/>
</dbReference>
<feature type="non-terminal residue" evidence="11">
    <location>
        <position position="1"/>
    </location>
</feature>
<comment type="catalytic activity">
    <reaction evidence="5">
        <text>a 5'-end 5'-phospho-ribonucleoside-RNA + 2 S-adenosyl-L-methionine = a 5'-end (5'-bismethylphospho)-ribonucleoside-RNA + 2 S-adenosyl-L-homocysteine</text>
        <dbReference type="Rhea" id="RHEA:58640"/>
        <dbReference type="Rhea" id="RHEA-COMP:15179"/>
        <dbReference type="Rhea" id="RHEA-COMP:15182"/>
        <dbReference type="ChEBI" id="CHEBI:57856"/>
        <dbReference type="ChEBI" id="CHEBI:59789"/>
        <dbReference type="ChEBI" id="CHEBI:138282"/>
        <dbReference type="ChEBI" id="CHEBI:142777"/>
    </reaction>
</comment>
<evidence type="ECO:0000256" key="1">
    <source>
        <dbReference type="ARBA" id="ARBA00008361"/>
    </source>
</evidence>
<proteinExistence type="inferred from homology"/>
<accession>A0A091MQH3</accession>
<dbReference type="Pfam" id="PF06859">
    <property type="entry name" value="Bin3"/>
    <property type="match status" value="1"/>
</dbReference>
<dbReference type="SUPFAM" id="SSF53335">
    <property type="entry name" value="S-adenosyl-L-methionine-dependent methyltransferases"/>
    <property type="match status" value="1"/>
</dbReference>
<evidence type="ECO:0000313" key="12">
    <source>
        <dbReference type="Proteomes" id="UP000053537"/>
    </source>
</evidence>
<dbReference type="PROSITE" id="PS51515">
    <property type="entry name" value="BIN3_SAM"/>
    <property type="match status" value="1"/>
</dbReference>
<evidence type="ECO:0000256" key="5">
    <source>
        <dbReference type="ARBA" id="ARBA00044650"/>
    </source>
</evidence>
<keyword evidence="2 9" id="KW-0489">Methyltransferase</keyword>
<evidence type="ECO:0000259" key="10">
    <source>
        <dbReference type="PROSITE" id="PS51515"/>
    </source>
</evidence>
<evidence type="ECO:0000256" key="2">
    <source>
        <dbReference type="ARBA" id="ARBA00022603"/>
    </source>
</evidence>
<dbReference type="PANTHER" id="PTHR12315:SF1">
    <property type="entry name" value="RNA 5'-MONOPHOSPHATE METHYLTRANSFERASE"/>
    <property type="match status" value="1"/>
</dbReference>
<evidence type="ECO:0000256" key="3">
    <source>
        <dbReference type="ARBA" id="ARBA00022679"/>
    </source>
</evidence>
<reference evidence="11 12" key="1">
    <citation type="submission" date="2014-04" db="EMBL/GenBank/DDBJ databases">
        <title>Genome evolution of avian class.</title>
        <authorList>
            <person name="Zhang G."/>
            <person name="Li C."/>
        </authorList>
    </citation>
    <scope>NUCLEOTIDE SEQUENCE [LARGE SCALE GENOMIC DNA]</scope>
    <source>
        <strain evidence="11">BGI_N310</strain>
    </source>
</reference>
<evidence type="ECO:0000313" key="11">
    <source>
        <dbReference type="EMBL" id="KFP79546.1"/>
    </source>
</evidence>
<dbReference type="InterPro" id="IPR029063">
    <property type="entry name" value="SAM-dependent_MTases_sf"/>
</dbReference>
<protein>
    <recommendedName>
        <fullName evidence="9">RNA methyltransferase</fullName>
        <ecNumber evidence="9">2.1.1.-</ecNumber>
    </recommendedName>
</protein>
<comment type="function">
    <text evidence="7">O-methyltransferase that specifically monomethylates 5'-monophosphate of cytoplasmic histidyl tRNA (tRNA(His)), acting as a capping enzyme by protecting tRNA(His) from cleavage by DICER1. Also able, with less efficiently, to methylate the 5' monophosphate of a subset of pre-miRNAs, acting as a negative regulator of miRNA processing. The 5' monophosphate of pre-miRNAs is recognized by DICER1 and is required for pre-miRNAs processing: methylation at this position reduces the processing of pre-miRNAs by DICER1. Was also reported to mediate dimethylation of pre-miR-145; however dimethylation cannot be reproduced by another group which observes a monomethylation of pre-miR-145.</text>
</comment>
<dbReference type="GO" id="GO:0032259">
    <property type="term" value="P:methylation"/>
    <property type="evidence" value="ECO:0007669"/>
    <property type="project" value="UniProtKB-KW"/>
</dbReference>
<dbReference type="GO" id="GO:0008173">
    <property type="term" value="F:RNA methyltransferase activity"/>
    <property type="evidence" value="ECO:0007669"/>
    <property type="project" value="UniProtKB-UniRule"/>
</dbReference>
<keyword evidence="3 9" id="KW-0808">Transferase</keyword>
<evidence type="ECO:0000256" key="8">
    <source>
        <dbReference type="PROSITE-ProRule" id="PRU00848"/>
    </source>
</evidence>
<evidence type="ECO:0000256" key="6">
    <source>
        <dbReference type="ARBA" id="ARBA00044707"/>
    </source>
</evidence>
<dbReference type="GO" id="GO:2000632">
    <property type="term" value="P:negative regulation of pre-miRNA processing"/>
    <property type="evidence" value="ECO:0007669"/>
    <property type="project" value="TreeGrafter"/>
</dbReference>
<gene>
    <name evidence="11" type="ORF">N310_11759</name>
</gene>
<evidence type="ECO:0000256" key="9">
    <source>
        <dbReference type="RuleBase" id="RU367087"/>
    </source>
</evidence>
<dbReference type="GO" id="GO:0008171">
    <property type="term" value="F:O-methyltransferase activity"/>
    <property type="evidence" value="ECO:0007669"/>
    <property type="project" value="UniProtKB-UniRule"/>
</dbReference>
<dbReference type="InterPro" id="IPR024160">
    <property type="entry name" value="BIN3_SAM-bd_dom"/>
</dbReference>
<dbReference type="PANTHER" id="PTHR12315">
    <property type="entry name" value="BICOID-INTERACTING PROTEIN RELATED"/>
    <property type="match status" value="1"/>
</dbReference>
<feature type="domain" description="Bin3-type SAM" evidence="10">
    <location>
        <begin position="1"/>
        <end position="167"/>
    </location>
</feature>
<organism evidence="11 12">
    <name type="scientific">Acanthisitta chloris</name>
    <name type="common">rifleman</name>
    <dbReference type="NCBI Taxonomy" id="57068"/>
    <lineage>
        <taxon>Eukaryota</taxon>
        <taxon>Metazoa</taxon>
        <taxon>Chordata</taxon>
        <taxon>Craniata</taxon>
        <taxon>Vertebrata</taxon>
        <taxon>Euteleostomi</taxon>
        <taxon>Archelosauria</taxon>
        <taxon>Archosauria</taxon>
        <taxon>Dinosauria</taxon>
        <taxon>Saurischia</taxon>
        <taxon>Theropoda</taxon>
        <taxon>Coelurosauria</taxon>
        <taxon>Aves</taxon>
        <taxon>Neognathae</taxon>
        <taxon>Neoaves</taxon>
        <taxon>Telluraves</taxon>
        <taxon>Australaves</taxon>
        <taxon>Passeriformes</taxon>
        <taxon>Acanthisittidae</taxon>
        <taxon>Acanthisitta</taxon>
    </lineage>
</organism>
<dbReference type="Proteomes" id="UP000053537">
    <property type="component" value="Unassembled WGS sequence"/>
</dbReference>
<evidence type="ECO:0000256" key="4">
    <source>
        <dbReference type="ARBA" id="ARBA00022691"/>
    </source>
</evidence>
<comment type="catalytic activity">
    <reaction evidence="6">
        <text>a 5'-end 5'-phospho-ribonucleoside-RNA + S-adenosyl-L-methionine = a 5'-end (5'-methylphospho)-ribonucleoside-RNA + S-adenosyl-L-homocysteine</text>
        <dbReference type="Rhea" id="RHEA:58656"/>
        <dbReference type="Rhea" id="RHEA-COMP:15179"/>
        <dbReference type="Rhea" id="RHEA-COMP:15181"/>
        <dbReference type="ChEBI" id="CHEBI:57856"/>
        <dbReference type="ChEBI" id="CHEBI:59789"/>
        <dbReference type="ChEBI" id="CHEBI:138282"/>
        <dbReference type="ChEBI" id="CHEBI:142776"/>
    </reaction>
</comment>
<dbReference type="Gene3D" id="3.40.50.150">
    <property type="entry name" value="Vaccinia Virus protein VP39"/>
    <property type="match status" value="1"/>
</dbReference>
<dbReference type="GO" id="GO:0005737">
    <property type="term" value="C:cytoplasm"/>
    <property type="evidence" value="ECO:0007669"/>
    <property type="project" value="TreeGrafter"/>
</dbReference>
<dbReference type="EC" id="2.1.1.-" evidence="9"/>
<dbReference type="InterPro" id="IPR010675">
    <property type="entry name" value="Bin3_C"/>
</dbReference>
<feature type="non-terminal residue" evidence="11">
    <location>
        <position position="167"/>
    </location>
</feature>
<keyword evidence="4 8" id="KW-0949">S-adenosyl-L-methionine</keyword>